<keyword evidence="2" id="KW-1185">Reference proteome</keyword>
<reference evidence="1 2" key="1">
    <citation type="journal article" date="2019" name="Int. J. Syst. Evol. Microbiol.">
        <title>The Global Catalogue of Microorganisms (GCM) 10K type strain sequencing project: providing services to taxonomists for standard genome sequencing and annotation.</title>
        <authorList>
            <consortium name="The Broad Institute Genomics Platform"/>
            <consortium name="The Broad Institute Genome Sequencing Center for Infectious Disease"/>
            <person name="Wu L."/>
            <person name="Ma J."/>
        </authorList>
    </citation>
    <scope>NUCLEOTIDE SEQUENCE [LARGE SCALE GENOMIC DNA]</scope>
    <source>
        <strain evidence="1 2">JCM 9383</strain>
    </source>
</reference>
<dbReference type="Gene3D" id="3.60.10.10">
    <property type="entry name" value="Endonuclease/exonuclease/phosphatase"/>
    <property type="match status" value="1"/>
</dbReference>
<dbReference type="Proteomes" id="UP001500979">
    <property type="component" value="Unassembled WGS sequence"/>
</dbReference>
<gene>
    <name evidence="1" type="ORF">GCM10010470_37550</name>
</gene>
<organism evidence="1 2">
    <name type="scientific">Saccharopolyspora taberi</name>
    <dbReference type="NCBI Taxonomy" id="60895"/>
    <lineage>
        <taxon>Bacteria</taxon>
        <taxon>Bacillati</taxon>
        <taxon>Actinomycetota</taxon>
        <taxon>Actinomycetes</taxon>
        <taxon>Pseudonocardiales</taxon>
        <taxon>Pseudonocardiaceae</taxon>
        <taxon>Saccharopolyspora</taxon>
    </lineage>
</organism>
<evidence type="ECO:0000313" key="1">
    <source>
        <dbReference type="EMBL" id="GAA2798865.1"/>
    </source>
</evidence>
<sequence length="321" mass="35871">MIIAESMCTMTTHVDLSLLNYAHGGGDCDADKACGTWDFTGLRRTMRGTRWPDILVLCEAERYAFTGGAGAYEAALALRQEQRDLGLRERPYVPLNGTLTQHRGPIAPTVFYDPTTIVVRQWFDGEDADGYERTRNLLKWWPAGAEDGPSNHLIPQHWPWNKPLGRVFDAEELTRYGRPGAPPAVILGDFNTAASGEDVAGWDAINWWQTIRHSQAWAGRPEVYDSLPLDMLLGVWDADQGRRVSAGGHEPGFADVAELVGDTRPTEAAKPPRPPQRNMRFLLNAGFRDRVVDGSYEVHDFLDEDNWDSDHKRVSVTLEVG</sequence>
<dbReference type="InterPro" id="IPR036691">
    <property type="entry name" value="Endo/exonu/phosph_ase_sf"/>
</dbReference>
<evidence type="ECO:0008006" key="3">
    <source>
        <dbReference type="Google" id="ProtNLM"/>
    </source>
</evidence>
<evidence type="ECO:0000313" key="2">
    <source>
        <dbReference type="Proteomes" id="UP001500979"/>
    </source>
</evidence>
<protein>
    <recommendedName>
        <fullName evidence="3">Endonuclease/exonuclease/phosphatase domain-containing protein</fullName>
    </recommendedName>
</protein>
<name>A0ABN3VF45_9PSEU</name>
<dbReference type="EMBL" id="BAAAUX010000015">
    <property type="protein sequence ID" value="GAA2798865.1"/>
    <property type="molecule type" value="Genomic_DNA"/>
</dbReference>
<accession>A0ABN3VF45</accession>
<proteinExistence type="predicted"/>
<dbReference type="SUPFAM" id="SSF56219">
    <property type="entry name" value="DNase I-like"/>
    <property type="match status" value="1"/>
</dbReference>
<comment type="caution">
    <text evidence="1">The sequence shown here is derived from an EMBL/GenBank/DDBJ whole genome shotgun (WGS) entry which is preliminary data.</text>
</comment>